<keyword evidence="6" id="KW-1185">Reference proteome</keyword>
<evidence type="ECO:0000256" key="1">
    <source>
        <dbReference type="ARBA" id="ARBA00023015"/>
    </source>
</evidence>
<evidence type="ECO:0000313" key="5">
    <source>
        <dbReference type="EMBL" id="RCH53991.1"/>
    </source>
</evidence>
<dbReference type="AlphaFoldDB" id="A0A367GMS9"/>
<name>A0A367GMS9_9SPHI</name>
<evidence type="ECO:0000256" key="3">
    <source>
        <dbReference type="ARBA" id="ARBA00023163"/>
    </source>
</evidence>
<dbReference type="RefSeq" id="WP_114006254.1">
    <property type="nucleotide sequence ID" value="NZ_QGDC01000009.1"/>
</dbReference>
<feature type="domain" description="HTH araC/xylS-type" evidence="4">
    <location>
        <begin position="153"/>
        <end position="252"/>
    </location>
</feature>
<evidence type="ECO:0000313" key="6">
    <source>
        <dbReference type="Proteomes" id="UP000253209"/>
    </source>
</evidence>
<dbReference type="OrthoDB" id="323290at2"/>
<dbReference type="SMART" id="SM00342">
    <property type="entry name" value="HTH_ARAC"/>
    <property type="match status" value="1"/>
</dbReference>
<sequence>MSYHISQPIPALRAYVRYLAISYSEAPQVYKVLPDTSLVVGFQFSGRLSHITDGHDKPLHNSGITGLLDTYRVFKNDAETGSVLVGFTETGAASFFEAPLHELFGQSLSLEHFFEKATISEARDKLYTATDDQARLKIIQGFLLSQLKEREEDRLVTGALQHIYGSRGTVRIAALAAKLHTSQSPLEKRFRAVVGASPKKFASIVRSRYMLEALKHNNHNIAEHLLAYHDQAHFIKDFKKFSSVTPDQYLRTILNGQK</sequence>
<reference evidence="5 6" key="1">
    <citation type="submission" date="2018-05" db="EMBL/GenBank/DDBJ databases">
        <title>Mucilaginibacter hurinus sp. nov., isolated from briquette warehouse soil.</title>
        <authorList>
            <person name="Choi L."/>
        </authorList>
    </citation>
    <scope>NUCLEOTIDE SEQUENCE [LARGE SCALE GENOMIC DNA]</scope>
    <source>
        <strain evidence="5 6">ZR32</strain>
    </source>
</reference>
<keyword evidence="2" id="KW-0238">DNA-binding</keyword>
<dbReference type="Proteomes" id="UP000253209">
    <property type="component" value="Unassembled WGS sequence"/>
</dbReference>
<protein>
    <submittedName>
        <fullName evidence="5">AraC family transcriptional regulator</fullName>
    </submittedName>
</protein>
<accession>A0A367GMS9</accession>
<dbReference type="InterPro" id="IPR018060">
    <property type="entry name" value="HTH_AraC"/>
</dbReference>
<dbReference type="Pfam" id="PF20240">
    <property type="entry name" value="DUF6597"/>
    <property type="match status" value="1"/>
</dbReference>
<dbReference type="Pfam" id="PF12833">
    <property type="entry name" value="HTH_18"/>
    <property type="match status" value="1"/>
</dbReference>
<dbReference type="PANTHER" id="PTHR46796">
    <property type="entry name" value="HTH-TYPE TRANSCRIPTIONAL ACTIVATOR RHAS-RELATED"/>
    <property type="match status" value="1"/>
</dbReference>
<dbReference type="PANTHER" id="PTHR46796:SF13">
    <property type="entry name" value="HTH-TYPE TRANSCRIPTIONAL ACTIVATOR RHAS"/>
    <property type="match status" value="1"/>
</dbReference>
<dbReference type="GO" id="GO:0003700">
    <property type="term" value="F:DNA-binding transcription factor activity"/>
    <property type="evidence" value="ECO:0007669"/>
    <property type="project" value="InterPro"/>
</dbReference>
<keyword evidence="1" id="KW-0805">Transcription regulation</keyword>
<proteinExistence type="predicted"/>
<organism evidence="5 6">
    <name type="scientific">Mucilaginibacter hurinus</name>
    <dbReference type="NCBI Taxonomy" id="2201324"/>
    <lineage>
        <taxon>Bacteria</taxon>
        <taxon>Pseudomonadati</taxon>
        <taxon>Bacteroidota</taxon>
        <taxon>Sphingobacteriia</taxon>
        <taxon>Sphingobacteriales</taxon>
        <taxon>Sphingobacteriaceae</taxon>
        <taxon>Mucilaginibacter</taxon>
    </lineage>
</organism>
<dbReference type="PROSITE" id="PS01124">
    <property type="entry name" value="HTH_ARAC_FAMILY_2"/>
    <property type="match status" value="1"/>
</dbReference>
<dbReference type="GO" id="GO:0043565">
    <property type="term" value="F:sequence-specific DNA binding"/>
    <property type="evidence" value="ECO:0007669"/>
    <property type="project" value="InterPro"/>
</dbReference>
<dbReference type="EMBL" id="QGDC01000009">
    <property type="protein sequence ID" value="RCH53991.1"/>
    <property type="molecule type" value="Genomic_DNA"/>
</dbReference>
<keyword evidence="3" id="KW-0804">Transcription</keyword>
<comment type="caution">
    <text evidence="5">The sequence shown here is derived from an EMBL/GenBank/DDBJ whole genome shotgun (WGS) entry which is preliminary data.</text>
</comment>
<evidence type="ECO:0000256" key="2">
    <source>
        <dbReference type="ARBA" id="ARBA00023125"/>
    </source>
</evidence>
<dbReference type="InterPro" id="IPR050204">
    <property type="entry name" value="AraC_XylS_family_regulators"/>
</dbReference>
<dbReference type="InterPro" id="IPR046532">
    <property type="entry name" value="DUF6597"/>
</dbReference>
<dbReference type="Gene3D" id="1.10.10.60">
    <property type="entry name" value="Homeodomain-like"/>
    <property type="match status" value="1"/>
</dbReference>
<gene>
    <name evidence="5" type="ORF">DJ568_14970</name>
</gene>
<evidence type="ECO:0000259" key="4">
    <source>
        <dbReference type="PROSITE" id="PS01124"/>
    </source>
</evidence>